<evidence type="ECO:0000256" key="4">
    <source>
        <dbReference type="ARBA" id="ARBA00022571"/>
    </source>
</evidence>
<dbReference type="InterPro" id="IPR011650">
    <property type="entry name" value="Peptidase_M20_dimer"/>
</dbReference>
<reference evidence="11 12" key="1">
    <citation type="journal article" date="2019" name="Int. J. Syst. Evol. Microbiol.">
        <title>The Global Catalogue of Microorganisms (GCM) 10K type strain sequencing project: providing services to taxonomists for standard genome sequencing and annotation.</title>
        <authorList>
            <consortium name="The Broad Institute Genomics Platform"/>
            <consortium name="The Broad Institute Genome Sequencing Center for Infectious Disease"/>
            <person name="Wu L."/>
            <person name="Ma J."/>
        </authorList>
    </citation>
    <scope>NUCLEOTIDE SEQUENCE [LARGE SCALE GENOMIC DNA]</scope>
    <source>
        <strain evidence="11 12">JCM 15608</strain>
    </source>
</reference>
<keyword evidence="12" id="KW-1185">Reference proteome</keyword>
<keyword evidence="3" id="KW-0963">Cytoplasm</keyword>
<organism evidence="11 12">
    <name type="scientific">Colwellia asteriadis</name>
    <dbReference type="NCBI Taxonomy" id="517723"/>
    <lineage>
        <taxon>Bacteria</taxon>
        <taxon>Pseudomonadati</taxon>
        <taxon>Pseudomonadota</taxon>
        <taxon>Gammaproteobacteria</taxon>
        <taxon>Alteromonadales</taxon>
        <taxon>Colwelliaceae</taxon>
        <taxon>Colwellia</taxon>
    </lineage>
</organism>
<dbReference type="PANTHER" id="PTHR43808:SF1">
    <property type="entry name" value="ACETYLORNITHINE DEACETYLASE"/>
    <property type="match status" value="1"/>
</dbReference>
<proteinExistence type="inferred from homology"/>
<keyword evidence="4" id="KW-0055">Arginine biosynthesis</keyword>
<dbReference type="InterPro" id="IPR050072">
    <property type="entry name" value="Peptidase_M20A"/>
</dbReference>
<evidence type="ECO:0000259" key="10">
    <source>
        <dbReference type="Pfam" id="PF07687"/>
    </source>
</evidence>
<dbReference type="NCBIfam" id="TIGR01892">
    <property type="entry name" value="AcOrn-deacetyl"/>
    <property type="match status" value="1"/>
</dbReference>
<protein>
    <submittedName>
        <fullName evidence="11">Acetylornithine deacetylase</fullName>
    </submittedName>
</protein>
<dbReference type="InterPro" id="IPR010169">
    <property type="entry name" value="AcOrn-deacetyl"/>
</dbReference>
<comment type="caution">
    <text evidence="11">The sequence shown here is derived from an EMBL/GenBank/DDBJ whole genome shotgun (WGS) entry which is preliminary data.</text>
</comment>
<gene>
    <name evidence="11" type="primary">argE</name>
    <name evidence="11" type="ORF">GCM10009111_31730</name>
</gene>
<dbReference type="HAMAP" id="MF_01108">
    <property type="entry name" value="ArgE"/>
    <property type="match status" value="1"/>
</dbReference>
<sequence>MTSLPNFTDSLSQLIACSSISSTLPSWDQGNLEVIQLLATWFEQLGFTIDIQAVPDTSNKFNLLAKLGNGEGGLLLAGHSDTVPFDENRWQSNPHQVLNQDDKFFGLGTCDMKGFFAFILQVTKDLNAKQLKKPLYILATADEETTMAGARFFAKNQHIKPDVAIIGEPTNLVPVVMHKGHMSHRISVEGKSGHSSKPNLGINAIEIMYKVIGQLIKLKETFDTNYKNDAFDVPAPTLNLGAISGGDNANRICGHCHLDIDLRSLPGMSDAELINWLSDALKPLAEQYPGRITFEEMHPSSPSFEQKKQEQSISECFISVAEEISGHSCCAVNYATEAPYIQQLGCQTIVMGPGSIDQAHQPNEFLAHSEIDKTEKILLSMIQRYCLS</sequence>
<evidence type="ECO:0000256" key="7">
    <source>
        <dbReference type="ARBA" id="ARBA00022801"/>
    </source>
</evidence>
<dbReference type="InterPro" id="IPR002933">
    <property type="entry name" value="Peptidase_M20"/>
</dbReference>
<dbReference type="CDD" id="cd03894">
    <property type="entry name" value="M20_ArgE"/>
    <property type="match status" value="1"/>
</dbReference>
<dbReference type="Pfam" id="PF07687">
    <property type="entry name" value="M20_dimer"/>
    <property type="match status" value="1"/>
</dbReference>
<dbReference type="InterPro" id="IPR001261">
    <property type="entry name" value="ArgE/DapE_CS"/>
</dbReference>
<keyword evidence="6" id="KW-0479">Metal-binding</keyword>
<dbReference type="Gene3D" id="3.40.630.10">
    <property type="entry name" value="Zn peptidases"/>
    <property type="match status" value="1"/>
</dbReference>
<dbReference type="InterPro" id="IPR036264">
    <property type="entry name" value="Bact_exopeptidase_dim_dom"/>
</dbReference>
<evidence type="ECO:0000256" key="5">
    <source>
        <dbReference type="ARBA" id="ARBA00022605"/>
    </source>
</evidence>
<evidence type="ECO:0000256" key="9">
    <source>
        <dbReference type="ARBA" id="ARBA00023285"/>
    </source>
</evidence>
<comment type="cofactor">
    <cofactor evidence="1">
        <name>Zn(2+)</name>
        <dbReference type="ChEBI" id="CHEBI:29105"/>
    </cofactor>
</comment>
<dbReference type="PROSITE" id="PS00759">
    <property type="entry name" value="ARGE_DAPE_CPG2_2"/>
    <property type="match status" value="1"/>
</dbReference>
<feature type="domain" description="Peptidase M20 dimerisation" evidence="10">
    <location>
        <begin position="177"/>
        <end position="288"/>
    </location>
</feature>
<dbReference type="NCBIfam" id="NF003474">
    <property type="entry name" value="PRK05111.1"/>
    <property type="match status" value="1"/>
</dbReference>
<evidence type="ECO:0000313" key="11">
    <source>
        <dbReference type="EMBL" id="GAA0822854.1"/>
    </source>
</evidence>
<dbReference type="Gene3D" id="3.30.70.360">
    <property type="match status" value="1"/>
</dbReference>
<dbReference type="RefSeq" id="WP_343818748.1">
    <property type="nucleotide sequence ID" value="NZ_BAAAFA010000012.1"/>
</dbReference>
<evidence type="ECO:0000256" key="6">
    <source>
        <dbReference type="ARBA" id="ARBA00022723"/>
    </source>
</evidence>
<evidence type="ECO:0000256" key="2">
    <source>
        <dbReference type="ARBA" id="ARBA00005691"/>
    </source>
</evidence>
<dbReference type="SUPFAM" id="SSF55031">
    <property type="entry name" value="Bacterial exopeptidase dimerisation domain"/>
    <property type="match status" value="1"/>
</dbReference>
<evidence type="ECO:0000256" key="1">
    <source>
        <dbReference type="ARBA" id="ARBA00001947"/>
    </source>
</evidence>
<keyword evidence="9" id="KW-0170">Cobalt</keyword>
<dbReference type="SUPFAM" id="SSF53187">
    <property type="entry name" value="Zn-dependent exopeptidases"/>
    <property type="match status" value="1"/>
</dbReference>
<accession>A0ABN1LAH7</accession>
<name>A0ABN1LAH7_9GAMM</name>
<dbReference type="Proteomes" id="UP001500021">
    <property type="component" value="Unassembled WGS sequence"/>
</dbReference>
<evidence type="ECO:0000256" key="3">
    <source>
        <dbReference type="ARBA" id="ARBA00022490"/>
    </source>
</evidence>
<dbReference type="EMBL" id="BAAAFA010000012">
    <property type="protein sequence ID" value="GAA0822854.1"/>
    <property type="molecule type" value="Genomic_DNA"/>
</dbReference>
<dbReference type="PANTHER" id="PTHR43808">
    <property type="entry name" value="ACETYLORNITHINE DEACETYLASE"/>
    <property type="match status" value="1"/>
</dbReference>
<dbReference type="Pfam" id="PF01546">
    <property type="entry name" value="Peptidase_M20"/>
    <property type="match status" value="1"/>
</dbReference>
<keyword evidence="7" id="KW-0378">Hydrolase</keyword>
<dbReference type="PROSITE" id="PS00758">
    <property type="entry name" value="ARGE_DAPE_CPG2_1"/>
    <property type="match status" value="1"/>
</dbReference>
<comment type="similarity">
    <text evidence="2">Belongs to the peptidase M20A family. ArgE subfamily.</text>
</comment>
<evidence type="ECO:0000313" key="12">
    <source>
        <dbReference type="Proteomes" id="UP001500021"/>
    </source>
</evidence>
<evidence type="ECO:0000256" key="8">
    <source>
        <dbReference type="ARBA" id="ARBA00022833"/>
    </source>
</evidence>
<keyword evidence="8" id="KW-0862">Zinc</keyword>
<keyword evidence="5" id="KW-0028">Amino-acid biosynthesis</keyword>